<reference evidence="3" key="3">
    <citation type="submission" date="2024-05" db="EMBL/GenBank/DDBJ databases">
        <authorList>
            <person name="Luo Y.-C."/>
            <person name="Nicholds J."/>
            <person name="Mortimer T."/>
            <person name="Maboni G."/>
        </authorList>
    </citation>
    <scope>NUCLEOTIDE SEQUENCE</scope>
    <source>
        <strain evidence="3">153920</strain>
    </source>
</reference>
<protein>
    <submittedName>
        <fullName evidence="2">Lipoprotein</fullName>
    </submittedName>
</protein>
<feature type="chain" id="PRO_5044309682" evidence="1">
    <location>
        <begin position="29"/>
        <end position="244"/>
    </location>
</feature>
<accession>A0AB39CLV4</accession>
<gene>
    <name evidence="3" type="ORF">ABRY99_06610</name>
    <name evidence="2" type="ORF">GCM10009108_06650</name>
</gene>
<sequence length="244" mass="26763">MAGARPPAFARRRAGWLACGLLALAGCAAPSDPGIPGEAMSADQFAQSDLNRLQTLAMRDNLDSLDRLLEKLYRRNPGEWRKAGFTDLGAALEQGRARIRRGEVPQELDGLQDIEVLSVAMDPRYPGDRVAAFVLGLSSMIIAAHGGLTRFHVGDAIQARHVFNAARNVEIAAWMLSSRRDAQGRPLLLSNELGDGVANLSFEREFGRIIARLDLEAALQDESLRRIGINYVQGLLFFNFLPVR</sequence>
<evidence type="ECO:0000313" key="4">
    <source>
        <dbReference type="Proteomes" id="UP001500573"/>
    </source>
</evidence>
<proteinExistence type="predicted"/>
<organism evidence="3">
    <name type="scientific">Castellaniella ginsengisoli</name>
    <dbReference type="NCBI Taxonomy" id="546114"/>
    <lineage>
        <taxon>Bacteria</taxon>
        <taxon>Pseudomonadati</taxon>
        <taxon>Pseudomonadota</taxon>
        <taxon>Betaproteobacteria</taxon>
        <taxon>Burkholderiales</taxon>
        <taxon>Alcaligenaceae</taxon>
        <taxon>Castellaniella</taxon>
    </lineage>
</organism>
<reference evidence="2 4" key="1">
    <citation type="journal article" date="2019" name="Int. J. Syst. Evol. Microbiol.">
        <title>The Global Catalogue of Microorganisms (GCM) 10K type strain sequencing project: providing services to taxonomists for standard genome sequencing and annotation.</title>
        <authorList>
            <consortium name="The Broad Institute Genomics Platform"/>
            <consortium name="The Broad Institute Genome Sequencing Center for Infectious Disease"/>
            <person name="Wu L."/>
            <person name="Ma J."/>
        </authorList>
    </citation>
    <scope>NUCLEOTIDE SEQUENCE [LARGE SCALE GENOMIC DNA]</scope>
    <source>
        <strain evidence="2 4">JCM 15515</strain>
    </source>
</reference>
<dbReference type="AlphaFoldDB" id="A0AB39CLV4"/>
<dbReference type="EMBL" id="CP158252">
    <property type="protein sequence ID" value="XDJ43227.1"/>
    <property type="molecule type" value="Genomic_DNA"/>
</dbReference>
<reference evidence="2" key="2">
    <citation type="submission" date="2023-12" db="EMBL/GenBank/DDBJ databases">
        <authorList>
            <person name="Sun Q."/>
            <person name="Inoue M."/>
        </authorList>
    </citation>
    <scope>NUCLEOTIDE SEQUENCE</scope>
    <source>
        <strain evidence="2">JCM 15515</strain>
    </source>
</reference>
<dbReference type="PROSITE" id="PS51257">
    <property type="entry name" value="PROKAR_LIPOPROTEIN"/>
    <property type="match status" value="1"/>
</dbReference>
<name>A0AB39CLV4_9BURK</name>
<dbReference type="Proteomes" id="UP001500573">
    <property type="component" value="Unassembled WGS sequence"/>
</dbReference>
<feature type="signal peptide" evidence="1">
    <location>
        <begin position="1"/>
        <end position="28"/>
    </location>
</feature>
<keyword evidence="1" id="KW-0732">Signal</keyword>
<dbReference type="EMBL" id="BAAAEX010000003">
    <property type="protein sequence ID" value="GAA0774728.1"/>
    <property type="molecule type" value="Genomic_DNA"/>
</dbReference>
<dbReference type="RefSeq" id="WP_343835611.1">
    <property type="nucleotide sequence ID" value="NZ_BAAAEX010000003.1"/>
</dbReference>
<keyword evidence="2" id="KW-0449">Lipoprotein</keyword>
<evidence type="ECO:0000313" key="3">
    <source>
        <dbReference type="EMBL" id="XDJ43227.1"/>
    </source>
</evidence>
<keyword evidence="4" id="KW-1185">Reference proteome</keyword>
<evidence type="ECO:0000256" key="1">
    <source>
        <dbReference type="SAM" id="SignalP"/>
    </source>
</evidence>
<evidence type="ECO:0000313" key="2">
    <source>
        <dbReference type="EMBL" id="GAA0774728.1"/>
    </source>
</evidence>